<dbReference type="EnsemblPlants" id="KEH33126">
    <property type="protein sequence ID" value="KEH33126"/>
    <property type="gene ID" value="MTR_3g024110"/>
</dbReference>
<dbReference type="Proteomes" id="UP000002051">
    <property type="component" value="Chromosome 3"/>
</dbReference>
<reference evidence="3" key="3">
    <citation type="submission" date="2015-04" db="UniProtKB">
        <authorList>
            <consortium name="EnsemblPlants"/>
        </authorList>
    </citation>
    <scope>IDENTIFICATION</scope>
    <source>
        <strain evidence="3">cv. Jemalong A17</strain>
    </source>
</reference>
<dbReference type="PROSITE" id="PS50181">
    <property type="entry name" value="FBOX"/>
    <property type="match status" value="1"/>
</dbReference>
<gene>
    <name evidence="2" type="ordered locus">MTR_3g024110</name>
</gene>
<protein>
    <submittedName>
        <fullName evidence="2">F-box protein interaction domain protein</fullName>
    </submittedName>
</protein>
<evidence type="ECO:0000259" key="1">
    <source>
        <dbReference type="PROSITE" id="PS50181"/>
    </source>
</evidence>
<dbReference type="HOGENOM" id="CLU_027176_1_4_1"/>
<reference evidence="2 4" key="1">
    <citation type="journal article" date="2011" name="Nature">
        <title>The Medicago genome provides insight into the evolution of rhizobial symbioses.</title>
        <authorList>
            <person name="Young N.D."/>
            <person name="Debelle F."/>
            <person name="Oldroyd G.E."/>
            <person name="Geurts R."/>
            <person name="Cannon S.B."/>
            <person name="Udvardi M.K."/>
            <person name="Benedito V.A."/>
            <person name="Mayer K.F."/>
            <person name="Gouzy J."/>
            <person name="Schoof H."/>
            <person name="Van de Peer Y."/>
            <person name="Proost S."/>
            <person name="Cook D.R."/>
            <person name="Meyers B.C."/>
            <person name="Spannagl M."/>
            <person name="Cheung F."/>
            <person name="De Mita S."/>
            <person name="Krishnakumar V."/>
            <person name="Gundlach H."/>
            <person name="Zhou S."/>
            <person name="Mudge J."/>
            <person name="Bharti A.K."/>
            <person name="Murray J.D."/>
            <person name="Naoumkina M.A."/>
            <person name="Rosen B."/>
            <person name="Silverstein K.A."/>
            <person name="Tang H."/>
            <person name="Rombauts S."/>
            <person name="Zhao P.X."/>
            <person name="Zhou P."/>
            <person name="Barbe V."/>
            <person name="Bardou P."/>
            <person name="Bechner M."/>
            <person name="Bellec A."/>
            <person name="Berger A."/>
            <person name="Berges H."/>
            <person name="Bidwell S."/>
            <person name="Bisseling T."/>
            <person name="Choisne N."/>
            <person name="Couloux A."/>
            <person name="Denny R."/>
            <person name="Deshpande S."/>
            <person name="Dai X."/>
            <person name="Doyle J.J."/>
            <person name="Dudez A.M."/>
            <person name="Farmer A.D."/>
            <person name="Fouteau S."/>
            <person name="Franken C."/>
            <person name="Gibelin C."/>
            <person name="Gish J."/>
            <person name="Goldstein S."/>
            <person name="Gonzalez A.J."/>
            <person name="Green P.J."/>
            <person name="Hallab A."/>
            <person name="Hartog M."/>
            <person name="Hua A."/>
            <person name="Humphray S.J."/>
            <person name="Jeong D.H."/>
            <person name="Jing Y."/>
            <person name="Jocker A."/>
            <person name="Kenton S.M."/>
            <person name="Kim D.J."/>
            <person name="Klee K."/>
            <person name="Lai H."/>
            <person name="Lang C."/>
            <person name="Lin S."/>
            <person name="Macmil S.L."/>
            <person name="Magdelenat G."/>
            <person name="Matthews L."/>
            <person name="McCorrison J."/>
            <person name="Monaghan E.L."/>
            <person name="Mun J.H."/>
            <person name="Najar F.Z."/>
            <person name="Nicholson C."/>
            <person name="Noirot C."/>
            <person name="O'Bleness M."/>
            <person name="Paule C.R."/>
            <person name="Poulain J."/>
            <person name="Prion F."/>
            <person name="Qin B."/>
            <person name="Qu C."/>
            <person name="Retzel E.F."/>
            <person name="Riddle C."/>
            <person name="Sallet E."/>
            <person name="Samain S."/>
            <person name="Samson N."/>
            <person name="Sanders I."/>
            <person name="Saurat O."/>
            <person name="Scarpelli C."/>
            <person name="Schiex T."/>
            <person name="Segurens B."/>
            <person name="Severin A.J."/>
            <person name="Sherrier D.J."/>
            <person name="Shi R."/>
            <person name="Sims S."/>
            <person name="Singer S.R."/>
            <person name="Sinharoy S."/>
            <person name="Sterck L."/>
            <person name="Viollet A."/>
            <person name="Wang B.B."/>
            <person name="Wang K."/>
            <person name="Wang M."/>
            <person name="Wang X."/>
            <person name="Warfsmann J."/>
            <person name="Weissenbach J."/>
            <person name="White D.D."/>
            <person name="White J.D."/>
            <person name="Wiley G.B."/>
            <person name="Wincker P."/>
            <person name="Xing Y."/>
            <person name="Yang L."/>
            <person name="Yao Z."/>
            <person name="Ying F."/>
            <person name="Zhai J."/>
            <person name="Zhou L."/>
            <person name="Zuber A."/>
            <person name="Denarie J."/>
            <person name="Dixon R.A."/>
            <person name="May G.D."/>
            <person name="Schwartz D.C."/>
            <person name="Rogers J."/>
            <person name="Quetier F."/>
            <person name="Town C.D."/>
            <person name="Roe B.A."/>
        </authorList>
    </citation>
    <scope>NUCLEOTIDE SEQUENCE [LARGE SCALE GENOMIC DNA]</scope>
    <source>
        <strain evidence="2">A17</strain>
        <strain evidence="3 4">cv. Jemalong A17</strain>
    </source>
</reference>
<dbReference type="NCBIfam" id="TIGR01640">
    <property type="entry name" value="F_box_assoc_1"/>
    <property type="match status" value="1"/>
</dbReference>
<reference evidence="2 4" key="2">
    <citation type="journal article" date="2014" name="BMC Genomics">
        <title>An improved genome release (version Mt4.0) for the model legume Medicago truncatula.</title>
        <authorList>
            <person name="Tang H."/>
            <person name="Krishnakumar V."/>
            <person name="Bidwell S."/>
            <person name="Rosen B."/>
            <person name="Chan A."/>
            <person name="Zhou S."/>
            <person name="Gentzbittel L."/>
            <person name="Childs K.L."/>
            <person name="Yandell M."/>
            <person name="Gundlach H."/>
            <person name="Mayer K.F."/>
            <person name="Schwartz D.C."/>
            <person name="Town C.D."/>
        </authorList>
    </citation>
    <scope>GENOME REANNOTATION</scope>
    <source>
        <strain evidence="2">A17</strain>
        <strain evidence="3 4">cv. Jemalong A17</strain>
    </source>
</reference>
<dbReference type="InterPro" id="IPR050796">
    <property type="entry name" value="SCF_F-box_component"/>
</dbReference>
<dbReference type="EMBL" id="CM001219">
    <property type="protein sequence ID" value="KEH33126.1"/>
    <property type="molecule type" value="Genomic_DNA"/>
</dbReference>
<dbReference type="CDD" id="cd22157">
    <property type="entry name" value="F-box_AtFBW1-like"/>
    <property type="match status" value="1"/>
</dbReference>
<dbReference type="SUPFAM" id="SSF81383">
    <property type="entry name" value="F-box domain"/>
    <property type="match status" value="1"/>
</dbReference>
<dbReference type="SMART" id="SM00256">
    <property type="entry name" value="FBOX"/>
    <property type="match status" value="1"/>
</dbReference>
<organism evidence="2 4">
    <name type="scientific">Medicago truncatula</name>
    <name type="common">Barrel medic</name>
    <name type="synonym">Medicago tribuloides</name>
    <dbReference type="NCBI Taxonomy" id="3880"/>
    <lineage>
        <taxon>Eukaryota</taxon>
        <taxon>Viridiplantae</taxon>
        <taxon>Streptophyta</taxon>
        <taxon>Embryophyta</taxon>
        <taxon>Tracheophyta</taxon>
        <taxon>Spermatophyta</taxon>
        <taxon>Magnoliopsida</taxon>
        <taxon>eudicotyledons</taxon>
        <taxon>Gunneridae</taxon>
        <taxon>Pentapetalae</taxon>
        <taxon>rosids</taxon>
        <taxon>fabids</taxon>
        <taxon>Fabales</taxon>
        <taxon>Fabaceae</taxon>
        <taxon>Papilionoideae</taxon>
        <taxon>50 kb inversion clade</taxon>
        <taxon>NPAAA clade</taxon>
        <taxon>Hologalegina</taxon>
        <taxon>IRL clade</taxon>
        <taxon>Trifolieae</taxon>
        <taxon>Medicago</taxon>
    </lineage>
</organism>
<dbReference type="InterPro" id="IPR017451">
    <property type="entry name" value="F-box-assoc_interact_dom"/>
</dbReference>
<feature type="domain" description="F-box" evidence="1">
    <location>
        <begin position="95"/>
        <end position="141"/>
    </location>
</feature>
<evidence type="ECO:0000313" key="4">
    <source>
        <dbReference type="Proteomes" id="UP000002051"/>
    </source>
</evidence>
<dbReference type="PANTHER" id="PTHR31672:SF10">
    <property type="entry name" value="F-BOX DOMAIN-CONTAINING PROTEIN"/>
    <property type="match status" value="1"/>
</dbReference>
<accession>A0A072UUR5</accession>
<dbReference type="InterPro" id="IPR006527">
    <property type="entry name" value="F-box-assoc_dom_typ1"/>
</dbReference>
<dbReference type="PANTHER" id="PTHR31672">
    <property type="entry name" value="BNACNNG10540D PROTEIN"/>
    <property type="match status" value="1"/>
</dbReference>
<evidence type="ECO:0000313" key="3">
    <source>
        <dbReference type="EnsemblPlants" id="KEH33126"/>
    </source>
</evidence>
<dbReference type="Pfam" id="PF00646">
    <property type="entry name" value="F-box"/>
    <property type="match status" value="1"/>
</dbReference>
<dbReference type="InterPro" id="IPR001810">
    <property type="entry name" value="F-box_dom"/>
</dbReference>
<proteinExistence type="predicted"/>
<sequence>MKRIGKKRSEAEGSLKESSIDYGWHGYGQTRPIAFRLGRIVFLHLQHNIIMGLCFSSTRVVSGSNCKQTNRKPNSTTKTETVTLTETLTLLSLQAAPLPTLPFDLVAEILCRIPVKLLIQLRCLCKCFNSLISDPKFAEKHLRLSTKHRHLMLCSWNNPYYKFFVYDFPIHSVFSTSSVTQTQLTYPISLKSTYGAPLAVCSCAGILCLTMRQGSAVLWNPFIGMFKILPTLNNRVPFYPLYSFGYDHFINNYKIIAISFFNEKYETRVYTLGTDSWRKIQDFPHLSLYHPSGVFVSGAVNWLVYDGFRSFIIVSLDLEKESYQYISQPVSEMSLYTLGVLKDCLFFSASNIGDMFLGIWVMMEYGNKESWAKLYHVPFMVDPGLGVFIEVLHVYEDDQLLLDFYELGSNEKKLVVYGSKTGTFKIHKIQNADRRTDSEVFLGSLISPCS</sequence>
<evidence type="ECO:0000313" key="2">
    <source>
        <dbReference type="EMBL" id="KEH33126.1"/>
    </source>
</evidence>
<dbReference type="Pfam" id="PF07734">
    <property type="entry name" value="FBA_1"/>
    <property type="match status" value="1"/>
</dbReference>
<dbReference type="InterPro" id="IPR036047">
    <property type="entry name" value="F-box-like_dom_sf"/>
</dbReference>
<dbReference type="STRING" id="3880.A0A072UUR5"/>
<name>A0A072UUR5_MEDTR</name>
<keyword evidence="4" id="KW-1185">Reference proteome</keyword>
<dbReference type="AlphaFoldDB" id="A0A072UUR5"/>